<dbReference type="OrthoDB" id="163257at2759"/>
<dbReference type="GO" id="GO:0005681">
    <property type="term" value="C:spliceosomal complex"/>
    <property type="evidence" value="ECO:0007669"/>
    <property type="project" value="TreeGrafter"/>
</dbReference>
<keyword evidence="1" id="KW-0507">mRNA processing</keyword>
<feature type="region of interest" description="Disordered" evidence="2">
    <location>
        <begin position="138"/>
        <end position="399"/>
    </location>
</feature>
<evidence type="ECO:0000313" key="5">
    <source>
        <dbReference type="Proteomes" id="UP000245884"/>
    </source>
</evidence>
<dbReference type="PROSITE" id="PS51025">
    <property type="entry name" value="PWI"/>
    <property type="match status" value="1"/>
</dbReference>
<accession>A0A316V374</accession>
<protein>
    <recommendedName>
        <fullName evidence="3">PWI domain-containing protein</fullName>
    </recommendedName>
</protein>
<evidence type="ECO:0000313" key="4">
    <source>
        <dbReference type="EMBL" id="PWN29895.1"/>
    </source>
</evidence>
<organism evidence="4 5">
    <name type="scientific">Jaminaea rosea</name>
    <dbReference type="NCBI Taxonomy" id="1569628"/>
    <lineage>
        <taxon>Eukaryota</taxon>
        <taxon>Fungi</taxon>
        <taxon>Dikarya</taxon>
        <taxon>Basidiomycota</taxon>
        <taxon>Ustilaginomycotina</taxon>
        <taxon>Exobasidiomycetes</taxon>
        <taxon>Microstromatales</taxon>
        <taxon>Microstromatales incertae sedis</taxon>
        <taxon>Jaminaea</taxon>
    </lineage>
</organism>
<dbReference type="GO" id="GO:0048024">
    <property type="term" value="P:regulation of mRNA splicing, via spliceosome"/>
    <property type="evidence" value="ECO:0007669"/>
    <property type="project" value="TreeGrafter"/>
</dbReference>
<feature type="compositionally biased region" description="Basic and acidic residues" evidence="2">
    <location>
        <begin position="260"/>
        <end position="288"/>
    </location>
</feature>
<dbReference type="GO" id="GO:0003723">
    <property type="term" value="F:RNA binding"/>
    <property type="evidence" value="ECO:0007669"/>
    <property type="project" value="TreeGrafter"/>
</dbReference>
<reference evidence="4 5" key="1">
    <citation type="journal article" date="2018" name="Mol. Biol. Evol.">
        <title>Broad Genomic Sampling Reveals a Smut Pathogenic Ancestry of the Fungal Clade Ustilaginomycotina.</title>
        <authorList>
            <person name="Kijpornyongpan T."/>
            <person name="Mondo S.J."/>
            <person name="Barry K."/>
            <person name="Sandor L."/>
            <person name="Lee J."/>
            <person name="Lipzen A."/>
            <person name="Pangilinan J."/>
            <person name="LaButti K."/>
            <person name="Hainaut M."/>
            <person name="Henrissat B."/>
            <person name="Grigoriev I.V."/>
            <person name="Spatafora J.W."/>
            <person name="Aime M.C."/>
        </authorList>
    </citation>
    <scope>NUCLEOTIDE SEQUENCE [LARGE SCALE GENOMIC DNA]</scope>
    <source>
        <strain evidence="4 5">MCA 5214</strain>
    </source>
</reference>
<dbReference type="PANTHER" id="PTHR23148">
    <property type="entry name" value="SERINE/ARGININE REGULATED NUCLEAR MATRIX PROTEIN"/>
    <property type="match status" value="1"/>
</dbReference>
<feature type="compositionally biased region" description="Polar residues" evidence="2">
    <location>
        <begin position="214"/>
        <end position="223"/>
    </location>
</feature>
<feature type="compositionally biased region" description="Low complexity" evidence="2">
    <location>
        <begin position="388"/>
        <end position="399"/>
    </location>
</feature>
<dbReference type="GeneID" id="37026681"/>
<dbReference type="EMBL" id="KZ819662">
    <property type="protein sequence ID" value="PWN29895.1"/>
    <property type="molecule type" value="Genomic_DNA"/>
</dbReference>
<feature type="compositionally biased region" description="Basic residues" evidence="2">
    <location>
        <begin position="364"/>
        <end position="375"/>
    </location>
</feature>
<dbReference type="SUPFAM" id="SSF101233">
    <property type="entry name" value="PWI domain"/>
    <property type="match status" value="1"/>
</dbReference>
<dbReference type="STRING" id="1569628.A0A316V374"/>
<evidence type="ECO:0000256" key="2">
    <source>
        <dbReference type="SAM" id="MobiDB-lite"/>
    </source>
</evidence>
<evidence type="ECO:0000256" key="1">
    <source>
        <dbReference type="ARBA" id="ARBA00022664"/>
    </source>
</evidence>
<dbReference type="Pfam" id="PF01480">
    <property type="entry name" value="PWI"/>
    <property type="match status" value="1"/>
</dbReference>
<evidence type="ECO:0000259" key="3">
    <source>
        <dbReference type="PROSITE" id="PS51025"/>
    </source>
</evidence>
<feature type="compositionally biased region" description="Basic and acidic residues" evidence="2">
    <location>
        <begin position="138"/>
        <end position="151"/>
    </location>
</feature>
<dbReference type="RefSeq" id="XP_025364507.1">
    <property type="nucleotide sequence ID" value="XM_025504858.1"/>
</dbReference>
<feature type="compositionally biased region" description="Basic and acidic residues" evidence="2">
    <location>
        <begin position="320"/>
        <end position="341"/>
    </location>
</feature>
<dbReference type="Gene3D" id="1.20.1390.10">
    <property type="entry name" value="PWI domain"/>
    <property type="match status" value="1"/>
</dbReference>
<name>A0A316V374_9BASI</name>
<sequence>MGDVGYRGISAESDPRYRNKESKLLKQLESKSPFPSSFNQKVDLTKVSLSVFRPWISQRVSELLDFEDDVVVEYTYSLLEEAASSPTTTSSLDPRKMQLSLSGFLEGKTGEFVRELWELLLSAQQSVGGIPGEFVERKKREMKEARERDGGAIRGARRRDGPVTTPSGQRGVDRWAQRQAESGSGGASSRGGGAAREQAGPSRGGNATFKDKSGNVTARSQDSGWGARGPPPPRGDEPRRGDDDHRDRYYGGGPSSSSRRHYDVDEREDRDRYERRRRVEEENRDERRCRRRTTSRSRSPREERYQPRRRYNDDDDDDGPALRRAQEVDDREIREHQSDRNRNRRRRNDDSEEEDSDRYPSSKVRSRRTDHRRRRDVSPSRSPPSPHSPSASPPTRRAR</sequence>
<feature type="compositionally biased region" description="Gly residues" evidence="2">
    <location>
        <begin position="183"/>
        <end position="194"/>
    </location>
</feature>
<dbReference type="PANTHER" id="PTHR23148:SF0">
    <property type="entry name" value="SERINE_ARGININE REPETITIVE MATRIX PROTEIN 1"/>
    <property type="match status" value="1"/>
</dbReference>
<keyword evidence="5" id="KW-1185">Reference proteome</keyword>
<feature type="domain" description="PWI" evidence="3">
    <location>
        <begin position="31"/>
        <end position="137"/>
    </location>
</feature>
<dbReference type="InterPro" id="IPR052225">
    <property type="entry name" value="Ser/Arg_repetitive_matrix"/>
</dbReference>
<proteinExistence type="predicted"/>
<dbReference type="GO" id="GO:0006397">
    <property type="term" value="P:mRNA processing"/>
    <property type="evidence" value="ECO:0007669"/>
    <property type="project" value="UniProtKB-KW"/>
</dbReference>
<dbReference type="SMART" id="SM00311">
    <property type="entry name" value="PWI"/>
    <property type="match status" value="1"/>
</dbReference>
<feature type="compositionally biased region" description="Basic and acidic residues" evidence="2">
    <location>
        <begin position="299"/>
        <end position="312"/>
    </location>
</feature>
<gene>
    <name evidence="4" type="ORF">BDZ90DRAFT_228944</name>
</gene>
<dbReference type="InterPro" id="IPR002483">
    <property type="entry name" value="PWI_dom"/>
</dbReference>
<dbReference type="AlphaFoldDB" id="A0A316V374"/>
<dbReference type="InterPro" id="IPR036483">
    <property type="entry name" value="PWI_dom_sf"/>
</dbReference>
<dbReference type="Proteomes" id="UP000245884">
    <property type="component" value="Unassembled WGS sequence"/>
</dbReference>
<feature type="compositionally biased region" description="Basic and acidic residues" evidence="2">
    <location>
        <begin position="234"/>
        <end position="249"/>
    </location>
</feature>